<dbReference type="InterPro" id="IPR036388">
    <property type="entry name" value="WH-like_DNA-bd_sf"/>
</dbReference>
<dbReference type="RefSeq" id="WP_091023580.1">
    <property type="nucleotide sequence ID" value="NZ_BKAE01000007.1"/>
</dbReference>
<reference evidence="3" key="1">
    <citation type="submission" date="2016-10" db="EMBL/GenBank/DDBJ databases">
        <authorList>
            <person name="Varghese N."/>
            <person name="Submissions S."/>
        </authorList>
    </citation>
    <scope>NUCLEOTIDE SEQUENCE [LARGE SCALE GENOMIC DNA]</scope>
    <source>
        <strain evidence="3">CGMCC 1.11147</strain>
    </source>
</reference>
<feature type="domain" description="HTH marR-type" evidence="1">
    <location>
        <begin position="10"/>
        <end position="144"/>
    </location>
</feature>
<protein>
    <submittedName>
        <fullName evidence="2">DNA-binding transcriptional regulator, MarR family</fullName>
    </submittedName>
</protein>
<keyword evidence="2" id="KW-0238">DNA-binding</keyword>
<sequence length="150" mass="16767">MSPAGRAESLRHLEQEVGVLIRRIRRVIAERALLVHEDLQPAAYLMLGYVAEHGPLRASSMSEIFAIDKGAISRQVQHLVDLHLVGRVTDPDDGRASLVSATDEAVRRLEAVGEERRRWLDDRLGDWSDERLAAFARELGHYNAALNPPS</sequence>
<dbReference type="PANTHER" id="PTHR33164">
    <property type="entry name" value="TRANSCRIPTIONAL REGULATOR, MARR FAMILY"/>
    <property type="match status" value="1"/>
</dbReference>
<dbReference type="SMART" id="SM00347">
    <property type="entry name" value="HTH_MARR"/>
    <property type="match status" value="1"/>
</dbReference>
<dbReference type="GO" id="GO:0003700">
    <property type="term" value="F:DNA-binding transcription factor activity"/>
    <property type="evidence" value="ECO:0007669"/>
    <property type="project" value="InterPro"/>
</dbReference>
<evidence type="ECO:0000313" key="2">
    <source>
        <dbReference type="EMBL" id="SDN17129.1"/>
    </source>
</evidence>
<dbReference type="InterPro" id="IPR039422">
    <property type="entry name" value="MarR/SlyA-like"/>
</dbReference>
<dbReference type="Proteomes" id="UP000199004">
    <property type="component" value="Unassembled WGS sequence"/>
</dbReference>
<dbReference type="Gene3D" id="1.10.10.10">
    <property type="entry name" value="Winged helix-like DNA-binding domain superfamily/Winged helix DNA-binding domain"/>
    <property type="match status" value="1"/>
</dbReference>
<dbReference type="PANTHER" id="PTHR33164:SF57">
    <property type="entry name" value="MARR-FAMILY TRANSCRIPTIONAL REGULATOR"/>
    <property type="match status" value="1"/>
</dbReference>
<dbReference type="GO" id="GO:0006950">
    <property type="term" value="P:response to stress"/>
    <property type="evidence" value="ECO:0007669"/>
    <property type="project" value="TreeGrafter"/>
</dbReference>
<dbReference type="EMBL" id="FNIC01000002">
    <property type="protein sequence ID" value="SDN17129.1"/>
    <property type="molecule type" value="Genomic_DNA"/>
</dbReference>
<dbReference type="OrthoDB" id="122135at2"/>
<gene>
    <name evidence="2" type="ORF">SAMN05192576_1633</name>
</gene>
<dbReference type="GO" id="GO:0003677">
    <property type="term" value="F:DNA binding"/>
    <property type="evidence" value="ECO:0007669"/>
    <property type="project" value="UniProtKB-KW"/>
</dbReference>
<dbReference type="InterPro" id="IPR036390">
    <property type="entry name" value="WH_DNA-bd_sf"/>
</dbReference>
<dbReference type="STRING" id="1005944.SAMN05192576_1633"/>
<keyword evidence="3" id="KW-1185">Reference proteome</keyword>
<accession>A0A1G9Z6T9</accession>
<dbReference type="SUPFAM" id="SSF46785">
    <property type="entry name" value="Winged helix' DNA-binding domain"/>
    <property type="match status" value="1"/>
</dbReference>
<proteinExistence type="predicted"/>
<dbReference type="AlphaFoldDB" id="A0A1G9Z6T9"/>
<evidence type="ECO:0000313" key="3">
    <source>
        <dbReference type="Proteomes" id="UP000199004"/>
    </source>
</evidence>
<dbReference type="PROSITE" id="PS50995">
    <property type="entry name" value="HTH_MARR_2"/>
    <property type="match status" value="1"/>
</dbReference>
<evidence type="ECO:0000259" key="1">
    <source>
        <dbReference type="PROSITE" id="PS50995"/>
    </source>
</evidence>
<dbReference type="Pfam" id="PF12802">
    <property type="entry name" value="MarR_2"/>
    <property type="match status" value="1"/>
</dbReference>
<dbReference type="InterPro" id="IPR000835">
    <property type="entry name" value="HTH_MarR-typ"/>
</dbReference>
<name>A0A1G9Z6T9_9ACTN</name>
<organism evidence="2 3">
    <name type="scientific">Nocardioides szechwanensis</name>
    <dbReference type="NCBI Taxonomy" id="1005944"/>
    <lineage>
        <taxon>Bacteria</taxon>
        <taxon>Bacillati</taxon>
        <taxon>Actinomycetota</taxon>
        <taxon>Actinomycetes</taxon>
        <taxon>Propionibacteriales</taxon>
        <taxon>Nocardioidaceae</taxon>
        <taxon>Nocardioides</taxon>
    </lineage>
</organism>